<dbReference type="PROSITE" id="PS00383">
    <property type="entry name" value="TYR_PHOSPHATASE_1"/>
    <property type="match status" value="1"/>
</dbReference>
<dbReference type="GO" id="GO:0051896">
    <property type="term" value="P:regulation of phosphatidylinositol 3-kinase/protein kinase B signal transduction"/>
    <property type="evidence" value="ECO:0007669"/>
    <property type="project" value="TreeGrafter"/>
</dbReference>
<evidence type="ECO:0000256" key="2">
    <source>
        <dbReference type="ARBA" id="ARBA00022801"/>
    </source>
</evidence>
<dbReference type="EMBL" id="KZ819303">
    <property type="protein sequence ID" value="PWN95726.1"/>
    <property type="molecule type" value="Genomic_DNA"/>
</dbReference>
<feature type="compositionally biased region" description="Low complexity" evidence="3">
    <location>
        <begin position="281"/>
        <end position="303"/>
    </location>
</feature>
<feature type="region of interest" description="Disordered" evidence="3">
    <location>
        <begin position="560"/>
        <end position="592"/>
    </location>
</feature>
<evidence type="ECO:0000313" key="7">
    <source>
        <dbReference type="Proteomes" id="UP000245946"/>
    </source>
</evidence>
<feature type="region of interest" description="Disordered" evidence="3">
    <location>
        <begin position="169"/>
        <end position="228"/>
    </location>
</feature>
<feature type="region of interest" description="Disordered" evidence="3">
    <location>
        <begin position="882"/>
        <end position="924"/>
    </location>
</feature>
<reference evidence="6 7" key="1">
    <citation type="journal article" date="2018" name="Mol. Biol. Evol.">
        <title>Broad Genomic Sampling Reveals a Smut Pathogenic Ancestry of the Fungal Clade Ustilaginomycotina.</title>
        <authorList>
            <person name="Kijpornyongpan T."/>
            <person name="Mondo S.J."/>
            <person name="Barry K."/>
            <person name="Sandor L."/>
            <person name="Lee J."/>
            <person name="Lipzen A."/>
            <person name="Pangilinan J."/>
            <person name="LaButti K."/>
            <person name="Hainaut M."/>
            <person name="Henrissat B."/>
            <person name="Grigoriev I.V."/>
            <person name="Spatafora J.W."/>
            <person name="Aime M.C."/>
        </authorList>
    </citation>
    <scope>NUCLEOTIDE SEQUENCE [LARGE SCALE GENOMIC DNA]</scope>
    <source>
        <strain evidence="6 7">MCA 4186</strain>
    </source>
</reference>
<dbReference type="GO" id="GO:0005886">
    <property type="term" value="C:plasma membrane"/>
    <property type="evidence" value="ECO:0007669"/>
    <property type="project" value="TreeGrafter"/>
</dbReference>
<dbReference type="InterPro" id="IPR016130">
    <property type="entry name" value="Tyr_Pase_AS"/>
</dbReference>
<feature type="compositionally biased region" description="Low complexity" evidence="3">
    <location>
        <begin position="254"/>
        <end position="266"/>
    </location>
</feature>
<feature type="compositionally biased region" description="Low complexity" evidence="3">
    <location>
        <begin position="180"/>
        <end position="194"/>
    </location>
</feature>
<feature type="domain" description="Tyrosine specific protein phosphatases" evidence="4">
    <location>
        <begin position="127"/>
        <end position="147"/>
    </location>
</feature>
<accession>A0A316Z2W9</accession>
<dbReference type="SUPFAM" id="SSF52799">
    <property type="entry name" value="(Phosphotyrosine protein) phosphatases II"/>
    <property type="match status" value="1"/>
</dbReference>
<feature type="compositionally biased region" description="Basic and acidic residues" evidence="3">
    <location>
        <begin position="371"/>
        <end position="392"/>
    </location>
</feature>
<dbReference type="InterPro" id="IPR029021">
    <property type="entry name" value="Prot-tyrosine_phosphatase-like"/>
</dbReference>
<protein>
    <recommendedName>
        <fullName evidence="1">phosphatidylinositol-3,4,5-trisphosphate 3-phosphatase</fullName>
        <ecNumber evidence="1">3.1.3.67</ecNumber>
    </recommendedName>
</protein>
<dbReference type="PANTHER" id="PTHR12305">
    <property type="entry name" value="PHOSPHATASE WITH HOMOLOGY TO TENSIN"/>
    <property type="match status" value="1"/>
</dbReference>
<dbReference type="GO" id="GO:0004725">
    <property type="term" value="F:protein tyrosine phosphatase activity"/>
    <property type="evidence" value="ECO:0007669"/>
    <property type="project" value="TreeGrafter"/>
</dbReference>
<evidence type="ECO:0000259" key="4">
    <source>
        <dbReference type="PROSITE" id="PS50056"/>
    </source>
</evidence>
<dbReference type="GO" id="GO:0046856">
    <property type="term" value="P:phosphatidylinositol dephosphorylation"/>
    <property type="evidence" value="ECO:0007669"/>
    <property type="project" value="TreeGrafter"/>
</dbReference>
<feature type="compositionally biased region" description="Basic and acidic residues" evidence="3">
    <location>
        <begin position="560"/>
        <end position="587"/>
    </location>
</feature>
<dbReference type="GO" id="GO:0043491">
    <property type="term" value="P:phosphatidylinositol 3-kinase/protein kinase B signal transduction"/>
    <property type="evidence" value="ECO:0007669"/>
    <property type="project" value="TreeGrafter"/>
</dbReference>
<dbReference type="GO" id="GO:0042995">
    <property type="term" value="C:cell projection"/>
    <property type="evidence" value="ECO:0007669"/>
    <property type="project" value="TreeGrafter"/>
</dbReference>
<gene>
    <name evidence="6" type="ORF">FA09DRAFT_138420</name>
</gene>
<name>A0A316Z2W9_9BASI</name>
<dbReference type="STRING" id="58919.A0A316Z2W9"/>
<dbReference type="Pfam" id="PF22784">
    <property type="entry name" value="PTP-SAK"/>
    <property type="match status" value="1"/>
</dbReference>
<dbReference type="GeneID" id="37266662"/>
<evidence type="ECO:0000256" key="3">
    <source>
        <dbReference type="SAM" id="MobiDB-lite"/>
    </source>
</evidence>
<feature type="region of interest" description="Disordered" evidence="3">
    <location>
        <begin position="712"/>
        <end position="778"/>
    </location>
</feature>
<organism evidence="6 7">
    <name type="scientific">Tilletiopsis washingtonensis</name>
    <dbReference type="NCBI Taxonomy" id="58919"/>
    <lineage>
        <taxon>Eukaryota</taxon>
        <taxon>Fungi</taxon>
        <taxon>Dikarya</taxon>
        <taxon>Basidiomycota</taxon>
        <taxon>Ustilaginomycotina</taxon>
        <taxon>Exobasidiomycetes</taxon>
        <taxon>Entylomatales</taxon>
        <taxon>Entylomatales incertae sedis</taxon>
        <taxon>Tilletiopsis</taxon>
    </lineage>
</organism>
<feature type="compositionally biased region" description="Low complexity" evidence="3">
    <location>
        <begin position="328"/>
        <end position="339"/>
    </location>
</feature>
<dbReference type="SMART" id="SM01301">
    <property type="entry name" value="PTPlike_phytase"/>
    <property type="match status" value="1"/>
</dbReference>
<dbReference type="InterPro" id="IPR051281">
    <property type="entry name" value="Dual-spec_lipid-protein_phosph"/>
</dbReference>
<feature type="compositionally biased region" description="Polar residues" evidence="3">
    <location>
        <begin position="750"/>
        <end position="775"/>
    </location>
</feature>
<dbReference type="InterPro" id="IPR029023">
    <property type="entry name" value="Tensin_phosphatase"/>
</dbReference>
<evidence type="ECO:0000313" key="6">
    <source>
        <dbReference type="EMBL" id="PWN95726.1"/>
    </source>
</evidence>
<dbReference type="GO" id="GO:0005829">
    <property type="term" value="C:cytosol"/>
    <property type="evidence" value="ECO:0007669"/>
    <property type="project" value="TreeGrafter"/>
</dbReference>
<dbReference type="Proteomes" id="UP000245946">
    <property type="component" value="Unassembled WGS sequence"/>
</dbReference>
<keyword evidence="2" id="KW-0378">Hydrolase</keyword>
<dbReference type="PROSITE" id="PS50056">
    <property type="entry name" value="TYR_PHOSPHATASE_2"/>
    <property type="match status" value="1"/>
</dbReference>
<dbReference type="GO" id="GO:0016314">
    <property type="term" value="F:phosphatidylinositol-3,4,5-trisphosphate 3-phosphatase activity"/>
    <property type="evidence" value="ECO:0007669"/>
    <property type="project" value="UniProtKB-EC"/>
</dbReference>
<dbReference type="PROSITE" id="PS51181">
    <property type="entry name" value="PPASE_TENSIN"/>
    <property type="match status" value="1"/>
</dbReference>
<evidence type="ECO:0000259" key="5">
    <source>
        <dbReference type="PROSITE" id="PS51181"/>
    </source>
</evidence>
<evidence type="ECO:0000256" key="1">
    <source>
        <dbReference type="ARBA" id="ARBA00013015"/>
    </source>
</evidence>
<dbReference type="InterPro" id="IPR000387">
    <property type="entry name" value="Tyr_Pase_dom"/>
</dbReference>
<dbReference type="InterPro" id="IPR057023">
    <property type="entry name" value="PTP-SAK"/>
</dbReference>
<dbReference type="AlphaFoldDB" id="A0A316Z2W9"/>
<proteinExistence type="predicted"/>
<dbReference type="RefSeq" id="XP_025596005.1">
    <property type="nucleotide sequence ID" value="XM_025739116.1"/>
</dbReference>
<dbReference type="Gene3D" id="3.90.190.10">
    <property type="entry name" value="Protein tyrosine phosphatase superfamily"/>
    <property type="match status" value="1"/>
</dbReference>
<dbReference type="OrthoDB" id="5632at2759"/>
<feature type="compositionally biased region" description="Polar residues" evidence="3">
    <location>
        <begin position="895"/>
        <end position="904"/>
    </location>
</feature>
<dbReference type="GO" id="GO:0005634">
    <property type="term" value="C:nucleus"/>
    <property type="evidence" value="ECO:0007669"/>
    <property type="project" value="TreeGrafter"/>
</dbReference>
<dbReference type="GO" id="GO:0048870">
    <property type="term" value="P:cell motility"/>
    <property type="evidence" value="ECO:0007669"/>
    <property type="project" value="TreeGrafter"/>
</dbReference>
<dbReference type="EC" id="3.1.3.67" evidence="1"/>
<feature type="domain" description="Phosphatase tensin-type" evidence="5">
    <location>
        <begin position="18"/>
        <end position="458"/>
    </location>
</feature>
<keyword evidence="7" id="KW-1185">Reference proteome</keyword>
<dbReference type="PANTHER" id="PTHR12305:SF81">
    <property type="entry name" value="PHOSPHATIDYLINOSITOL 3,4,5-TRISPHOSPHATE 3-PHOSPHATASE AND DUAL-SPECIFICITY PROTEIN PHOSPHATASE PTEN"/>
    <property type="match status" value="1"/>
</dbReference>
<feature type="region of interest" description="Disordered" evidence="3">
    <location>
        <begin position="244"/>
        <end position="430"/>
    </location>
</feature>
<sequence>MPGIKSLRHLVSGAKARTVDAETGTDLDLVYLTPRLIIMAWPGSGVEVLYRNNRRHVRRFLDTKHGEHYRIFNLVPRTENTYEADEFDGRVSRYPFPDHHPPPLSMIPLFVADMTAWLGEDERNVGVVHCKAGKGRSGTMSVAYLLSLPILPNISTGAADASDGMNVTSGRAVGAPSEPFSAKSTSSSTFGAGASRRRPSVSRNASTEHDALDQRTVGSPMEAGTPTKEEAVAERLRAVFEMHTARRLKPKSPSQAQRAGAAAGHMADSRAKSGSPMRSKSGPNSPARSPPRSRAGSLLRRPSFTLSRKNGLTPLSPASPRERKLSHDSLPSAGSSSPSHARKDLRALGVSPAGKSSDCLGLAGDSGSADVSRDRSADGHTRSGSSDDEKHVNGQANREALSPLHIPPRTSSVYCRDEERPPSSGDEDFVEPTAPHLAISIPSQRRWLGYWGRLLAGNDPRMSLYAFQPRPLKRFVRITRVWVERAGTADSSRDAMSAENLSVQLMRYDDRLADRLSAWERGARRRRAAFRLCDPGAIAPALPGADEETLEAAGLLNSTRAREKAHRREEQRWKEAAEQQARRERLAQHGNETGVGEWGIDVRAEAVRAREFWWDDDNEKDVALAAKESHGKIKKQVTSQLNYCALLREAGRERIGDAGAGPALVSYEFDCSNPTFPPSPRFVANSPYNASRSTVNLQAAASSLSLHPALGARTKSHGGLRGASEDLHAAGPRRSQSDDAGRAAAGGFTPQRQRSQTTSSHASPYANTPYSSRSPADSMRRLHSMTASDDEHGIIVDADREIGVKVLLGRTGATHAKLPDVAAACWAWLIPSFEDPYGHRPNQRRGPTEVRLSAAELDFRKSGVLAPGGDIRAIGLQWEWVETGRDSDDEDTADEPSSANTDSSLAEPADTSFGSTLTVPPRHI</sequence>